<dbReference type="Pfam" id="PF26138">
    <property type="entry name" value="DUF8040"/>
    <property type="match status" value="1"/>
</dbReference>
<dbReference type="PANTHER" id="PTHR22930:SF281">
    <property type="entry name" value="NUCLEASE"/>
    <property type="match status" value="1"/>
</dbReference>
<name>A0AAW2WRR3_9LAMI</name>
<evidence type="ECO:0000259" key="1">
    <source>
        <dbReference type="Pfam" id="PF26138"/>
    </source>
</evidence>
<protein>
    <recommendedName>
        <fullName evidence="1">DUF8040 domain-containing protein</fullName>
    </recommendedName>
</protein>
<accession>A0AAW2WRR3</accession>
<feature type="domain" description="DUF8040" evidence="1">
    <location>
        <begin position="2"/>
        <end position="78"/>
    </location>
</feature>
<dbReference type="InterPro" id="IPR045249">
    <property type="entry name" value="HARBI1-like"/>
</dbReference>
<comment type="caution">
    <text evidence="2">The sequence shown here is derived from an EMBL/GenBank/DDBJ whole genome shotgun (WGS) entry which is preliminary data.</text>
</comment>
<reference evidence="2" key="2">
    <citation type="journal article" date="2024" name="Plant">
        <title>Genomic evolution and insights into agronomic trait innovations of Sesamum species.</title>
        <authorList>
            <person name="Miao H."/>
            <person name="Wang L."/>
            <person name="Qu L."/>
            <person name="Liu H."/>
            <person name="Sun Y."/>
            <person name="Le M."/>
            <person name="Wang Q."/>
            <person name="Wei S."/>
            <person name="Zheng Y."/>
            <person name="Lin W."/>
            <person name="Duan Y."/>
            <person name="Cao H."/>
            <person name="Xiong S."/>
            <person name="Wang X."/>
            <person name="Wei L."/>
            <person name="Li C."/>
            <person name="Ma Q."/>
            <person name="Ju M."/>
            <person name="Zhao R."/>
            <person name="Li G."/>
            <person name="Mu C."/>
            <person name="Tian Q."/>
            <person name="Mei H."/>
            <person name="Zhang T."/>
            <person name="Gao T."/>
            <person name="Zhang H."/>
        </authorList>
    </citation>
    <scope>NUCLEOTIDE SEQUENCE</scope>
    <source>
        <strain evidence="2">KEN1</strain>
    </source>
</reference>
<organism evidence="2">
    <name type="scientific">Sesamum latifolium</name>
    <dbReference type="NCBI Taxonomy" id="2727402"/>
    <lineage>
        <taxon>Eukaryota</taxon>
        <taxon>Viridiplantae</taxon>
        <taxon>Streptophyta</taxon>
        <taxon>Embryophyta</taxon>
        <taxon>Tracheophyta</taxon>
        <taxon>Spermatophyta</taxon>
        <taxon>Magnoliopsida</taxon>
        <taxon>eudicotyledons</taxon>
        <taxon>Gunneridae</taxon>
        <taxon>Pentapetalae</taxon>
        <taxon>asterids</taxon>
        <taxon>lamiids</taxon>
        <taxon>Lamiales</taxon>
        <taxon>Pedaliaceae</taxon>
        <taxon>Sesamum</taxon>
    </lineage>
</organism>
<proteinExistence type="predicted"/>
<dbReference type="AlphaFoldDB" id="A0AAW2WRR3"/>
<dbReference type="InterPro" id="IPR058353">
    <property type="entry name" value="DUF8040"/>
</dbReference>
<gene>
    <name evidence="2" type="ORF">Slati_2163900</name>
</gene>
<reference evidence="2" key="1">
    <citation type="submission" date="2020-06" db="EMBL/GenBank/DDBJ databases">
        <authorList>
            <person name="Li T."/>
            <person name="Hu X."/>
            <person name="Zhang T."/>
            <person name="Song X."/>
            <person name="Zhang H."/>
            <person name="Dai N."/>
            <person name="Sheng W."/>
            <person name="Hou X."/>
            <person name="Wei L."/>
        </authorList>
    </citation>
    <scope>NUCLEOTIDE SEQUENCE</scope>
    <source>
        <strain evidence="2">KEN1</strain>
        <tissue evidence="2">Leaf</tissue>
    </source>
</reference>
<evidence type="ECO:0000313" key="2">
    <source>
        <dbReference type="EMBL" id="KAL0444412.1"/>
    </source>
</evidence>
<sequence>MTCLRNLRMDRNAFGRLCYILEQFKGISDTKFVTVAEQVTMFLTVIAHHKKNWVEKHDFIRSGRTVSKHFHEVLNAIILLHKMFLARPIPISEDCNDSRWRFFKGVLGALDGTFIDVKVSEQDKGRYRTQKGHIAINVLGDCITNMQFIYALSSWEGSVADRRVLRDAINRRNGL</sequence>
<dbReference type="EMBL" id="JACGWN010000007">
    <property type="protein sequence ID" value="KAL0444412.1"/>
    <property type="molecule type" value="Genomic_DNA"/>
</dbReference>
<dbReference type="PANTHER" id="PTHR22930">
    <property type="match status" value="1"/>
</dbReference>